<proteinExistence type="predicted"/>
<dbReference type="Proteomes" id="UP000235965">
    <property type="component" value="Unassembled WGS sequence"/>
</dbReference>
<evidence type="ECO:0000313" key="2">
    <source>
        <dbReference type="EMBL" id="PNF22343.1"/>
    </source>
</evidence>
<feature type="coiled-coil region" evidence="1">
    <location>
        <begin position="12"/>
        <end position="46"/>
    </location>
</feature>
<dbReference type="AlphaFoldDB" id="A0A2J7Q173"/>
<dbReference type="InParanoid" id="A0A2J7Q173"/>
<feature type="coiled-coil region" evidence="1">
    <location>
        <begin position="102"/>
        <end position="178"/>
    </location>
</feature>
<reference evidence="2 3" key="1">
    <citation type="submission" date="2017-12" db="EMBL/GenBank/DDBJ databases">
        <title>Hemimetabolous genomes reveal molecular basis of termite eusociality.</title>
        <authorList>
            <person name="Harrison M.C."/>
            <person name="Jongepier E."/>
            <person name="Robertson H.M."/>
            <person name="Arning N."/>
            <person name="Bitard-Feildel T."/>
            <person name="Chao H."/>
            <person name="Childers C.P."/>
            <person name="Dinh H."/>
            <person name="Doddapaneni H."/>
            <person name="Dugan S."/>
            <person name="Gowin J."/>
            <person name="Greiner C."/>
            <person name="Han Y."/>
            <person name="Hu H."/>
            <person name="Hughes D.S.T."/>
            <person name="Huylmans A.-K."/>
            <person name="Kemena C."/>
            <person name="Kremer L.P.M."/>
            <person name="Lee S.L."/>
            <person name="Lopez-Ezquerra A."/>
            <person name="Mallet L."/>
            <person name="Monroy-Kuhn J.M."/>
            <person name="Moser A."/>
            <person name="Murali S.C."/>
            <person name="Muzny D.M."/>
            <person name="Otani S."/>
            <person name="Piulachs M.-D."/>
            <person name="Poelchau M."/>
            <person name="Qu J."/>
            <person name="Schaub F."/>
            <person name="Wada-Katsumata A."/>
            <person name="Worley K.C."/>
            <person name="Xie Q."/>
            <person name="Ylla G."/>
            <person name="Poulsen M."/>
            <person name="Gibbs R.A."/>
            <person name="Schal C."/>
            <person name="Richards S."/>
            <person name="Belles X."/>
            <person name="Korb J."/>
            <person name="Bornberg-Bauer E."/>
        </authorList>
    </citation>
    <scope>NUCLEOTIDE SEQUENCE [LARGE SCALE GENOMIC DNA]</scope>
    <source>
        <tissue evidence="2">Whole body</tissue>
    </source>
</reference>
<sequence>MKEQLHMLMQICRKINEERDALVSKAQSMEANGNVLKRERNALKLETRKLRAQGEKAALLEVELKDVKVQLAFIAKERDSFQKRCRRSEKDSKSTKKIIEGLKLQTEELHEKNDSNALLEEQLTAARRQCDAVTNERNAFILKAQQVTKAKGTLQMKMNDLKVEIEDLRSKINERQLQQDELSAVRRLCDDMERDRDFYKLEARR</sequence>
<keyword evidence="1" id="KW-0175">Coiled coil</keyword>
<name>A0A2J7Q173_9NEOP</name>
<evidence type="ECO:0000256" key="1">
    <source>
        <dbReference type="SAM" id="Coils"/>
    </source>
</evidence>
<comment type="caution">
    <text evidence="2">The sequence shown here is derived from an EMBL/GenBank/DDBJ whole genome shotgun (WGS) entry which is preliminary data.</text>
</comment>
<dbReference type="EMBL" id="NEVH01019669">
    <property type="protein sequence ID" value="PNF22343.1"/>
    <property type="molecule type" value="Genomic_DNA"/>
</dbReference>
<accession>A0A2J7Q173</accession>
<evidence type="ECO:0000313" key="3">
    <source>
        <dbReference type="Proteomes" id="UP000235965"/>
    </source>
</evidence>
<feature type="non-terminal residue" evidence="2">
    <location>
        <position position="205"/>
    </location>
</feature>
<gene>
    <name evidence="2" type="ORF">B7P43_G18304</name>
</gene>
<protein>
    <submittedName>
        <fullName evidence="2">Uncharacterized protein</fullName>
    </submittedName>
</protein>
<organism evidence="2 3">
    <name type="scientific">Cryptotermes secundus</name>
    <dbReference type="NCBI Taxonomy" id="105785"/>
    <lineage>
        <taxon>Eukaryota</taxon>
        <taxon>Metazoa</taxon>
        <taxon>Ecdysozoa</taxon>
        <taxon>Arthropoda</taxon>
        <taxon>Hexapoda</taxon>
        <taxon>Insecta</taxon>
        <taxon>Pterygota</taxon>
        <taxon>Neoptera</taxon>
        <taxon>Polyneoptera</taxon>
        <taxon>Dictyoptera</taxon>
        <taxon>Blattodea</taxon>
        <taxon>Blattoidea</taxon>
        <taxon>Termitoidae</taxon>
        <taxon>Kalotermitidae</taxon>
        <taxon>Cryptotermitinae</taxon>
        <taxon>Cryptotermes</taxon>
    </lineage>
</organism>
<keyword evidence="3" id="KW-1185">Reference proteome</keyword>